<sequence>MKVMSGFQNPVGWSIQTRVAVRGSIAIPTVFTTPCRGNAAIRRSWPDRREGRD</sequence>
<organism evidence="1 2">
    <name type="scientific">Rubinisphaera brasiliensis (strain ATCC 49424 / DSM 5305 / JCM 21570 / IAM 15109 / NBRC 103401 / IFAM 1448)</name>
    <name type="common">Planctomyces brasiliensis</name>
    <dbReference type="NCBI Taxonomy" id="756272"/>
    <lineage>
        <taxon>Bacteria</taxon>
        <taxon>Pseudomonadati</taxon>
        <taxon>Planctomycetota</taxon>
        <taxon>Planctomycetia</taxon>
        <taxon>Planctomycetales</taxon>
        <taxon>Planctomycetaceae</taxon>
        <taxon>Rubinisphaera</taxon>
    </lineage>
</organism>
<gene>
    <name evidence="1" type="ordered locus">Plabr_4670</name>
</gene>
<reference evidence="2" key="1">
    <citation type="submission" date="2011-02" db="EMBL/GenBank/DDBJ databases">
        <title>The complete genome of Planctomyces brasiliensis DSM 5305.</title>
        <authorList>
            <person name="Lucas S."/>
            <person name="Copeland A."/>
            <person name="Lapidus A."/>
            <person name="Bruce D."/>
            <person name="Goodwin L."/>
            <person name="Pitluck S."/>
            <person name="Kyrpides N."/>
            <person name="Mavromatis K."/>
            <person name="Pagani I."/>
            <person name="Ivanova N."/>
            <person name="Ovchinnikova G."/>
            <person name="Lu M."/>
            <person name="Detter J.C."/>
            <person name="Han C."/>
            <person name="Land M."/>
            <person name="Hauser L."/>
            <person name="Markowitz V."/>
            <person name="Cheng J.-F."/>
            <person name="Hugenholtz P."/>
            <person name="Woyke T."/>
            <person name="Wu D."/>
            <person name="Tindall B."/>
            <person name="Pomrenke H.G."/>
            <person name="Brambilla E."/>
            <person name="Klenk H.-P."/>
            <person name="Eisen J.A."/>
        </authorList>
    </citation>
    <scope>NUCLEOTIDE SEQUENCE [LARGE SCALE GENOMIC DNA]</scope>
    <source>
        <strain evidence="2">ATCC 49424 / DSM 5305 / JCM 21570 / NBRC 103401 / IFAM 1448</strain>
    </source>
</reference>
<protein>
    <submittedName>
        <fullName evidence="1">Uncharacterized protein</fullName>
    </submittedName>
</protein>
<dbReference type="STRING" id="756272.Plabr_4670"/>
<accession>F0SPD3</accession>
<evidence type="ECO:0000313" key="2">
    <source>
        <dbReference type="Proteomes" id="UP000006860"/>
    </source>
</evidence>
<name>F0SPD3_RUBBR</name>
<dbReference type="HOGENOM" id="CLU_3065855_0_0_0"/>
<dbReference type="KEGG" id="pbs:Plabr_4670"/>
<keyword evidence="2" id="KW-1185">Reference proteome</keyword>
<proteinExistence type="predicted"/>
<dbReference type="EMBL" id="CP002546">
    <property type="protein sequence ID" value="ADY62241.1"/>
    <property type="molecule type" value="Genomic_DNA"/>
</dbReference>
<evidence type="ECO:0000313" key="1">
    <source>
        <dbReference type="EMBL" id="ADY62241.1"/>
    </source>
</evidence>
<dbReference type="Proteomes" id="UP000006860">
    <property type="component" value="Chromosome"/>
</dbReference>
<dbReference type="AlphaFoldDB" id="F0SPD3"/>